<feature type="transmembrane region" description="Helical" evidence="1">
    <location>
        <begin position="63"/>
        <end position="84"/>
    </location>
</feature>
<keyword evidence="1" id="KW-1133">Transmembrane helix</keyword>
<feature type="transmembrane region" description="Helical" evidence="1">
    <location>
        <begin position="12"/>
        <end position="37"/>
    </location>
</feature>
<gene>
    <name evidence="2" type="ORF">C7K55_12960</name>
</gene>
<dbReference type="Proteomes" id="UP000243002">
    <property type="component" value="Unassembled WGS sequence"/>
</dbReference>
<evidence type="ECO:0000256" key="1">
    <source>
        <dbReference type="SAM" id="Phobius"/>
    </source>
</evidence>
<evidence type="ECO:0008006" key="4">
    <source>
        <dbReference type="Google" id="ProtNLM"/>
    </source>
</evidence>
<sequence length="91" mass="10055">MPFLPKTRWRQLHRWVVPIAAAPLLLTAATGSLYSLLLEQGIDAFWLLKIHSGRFGPLNLQPFYSGLLGLFTLVVIGSGLALLISSRRARA</sequence>
<dbReference type="AlphaFoldDB" id="A0A2P7MQI5"/>
<keyword evidence="1" id="KW-0472">Membrane</keyword>
<protein>
    <recommendedName>
        <fullName evidence="4">Peptidase</fullName>
    </recommendedName>
</protein>
<accession>A0A2P7MQI5</accession>
<name>A0A2P7MQI5_9CYAN</name>
<evidence type="ECO:0000313" key="2">
    <source>
        <dbReference type="EMBL" id="PSJ03463.1"/>
    </source>
</evidence>
<dbReference type="OrthoDB" id="515274at2"/>
<reference evidence="2 3" key="1">
    <citation type="journal article" date="2018" name="Environ. Microbiol.">
        <title>Ecological and genomic features of two widespread freshwater picocyanobacteria.</title>
        <authorList>
            <person name="Cabello-Yeves P.J."/>
            <person name="Picazo A."/>
            <person name="Camacho A."/>
            <person name="Callieri C."/>
            <person name="Rosselli R."/>
            <person name="Roda-Garcia J.J."/>
            <person name="Coutinho F.H."/>
            <person name="Rodriguez-Valera F."/>
        </authorList>
    </citation>
    <scope>NUCLEOTIDE SEQUENCE [LARGE SCALE GENOMIC DNA]</scope>
    <source>
        <strain evidence="2 3">Tous</strain>
    </source>
</reference>
<proteinExistence type="predicted"/>
<keyword evidence="3" id="KW-1185">Reference proteome</keyword>
<comment type="caution">
    <text evidence="2">The sequence shown here is derived from an EMBL/GenBank/DDBJ whole genome shotgun (WGS) entry which is preliminary data.</text>
</comment>
<organism evidence="2 3">
    <name type="scientific">Cyanobium usitatum str. Tous</name>
    <dbReference type="NCBI Taxonomy" id="2116684"/>
    <lineage>
        <taxon>Bacteria</taxon>
        <taxon>Bacillati</taxon>
        <taxon>Cyanobacteriota</taxon>
        <taxon>Cyanophyceae</taxon>
        <taxon>Synechococcales</taxon>
        <taxon>Prochlorococcaceae</taxon>
        <taxon>Cyanobium</taxon>
    </lineage>
</organism>
<keyword evidence="1" id="KW-0812">Transmembrane</keyword>
<evidence type="ECO:0000313" key="3">
    <source>
        <dbReference type="Proteomes" id="UP000243002"/>
    </source>
</evidence>
<dbReference type="RefSeq" id="WP_106633148.1">
    <property type="nucleotide sequence ID" value="NZ_PXXO01000022.1"/>
</dbReference>
<dbReference type="EMBL" id="PXXO01000022">
    <property type="protein sequence ID" value="PSJ03463.1"/>
    <property type="molecule type" value="Genomic_DNA"/>
</dbReference>